<dbReference type="Proteomes" id="UP000770785">
    <property type="component" value="Unassembled WGS sequence"/>
</dbReference>
<sequence>MRTLLIFPFVLFLFLPLWGQTTDNLYDCNTGSFAMSERFTAAYEGNDISLAKDIFDEWLELCGPREVTNRAFLLLSLATNDLLDVDQLSAQYYYMFQYYSRVNDVTSASNYEYNRPFYGFIPINKDFDRFTASAFSELNFEGNPEYNYLARIYSNDPSVTFNDLQGPEFNGTTLKVLYEDKVAETVNLLEGTYSAYAALWIPNDDVNQLGPHPEIGFTVGAQKQRLSYNLLIAFRFLNAKEPYLARRDKTDPFVETKHFFGGTLGVDVGYDLLRTEKTTVLANLGIGFDGFDNFTDEDDQDASSVGSFLVYGKLEWRHNLKNGHYLSLFTRYHQVNYGGGERVMLSASPVSVGITFGRSYNLKKDLQLRQLQYQATK</sequence>
<comment type="caution">
    <text evidence="1">The sequence shown here is derived from an EMBL/GenBank/DDBJ whole genome shotgun (WGS) entry which is preliminary data.</text>
</comment>
<reference evidence="1 2" key="1">
    <citation type="submission" date="2020-03" db="EMBL/GenBank/DDBJ databases">
        <title>Genomic Encyclopedia of Type Strains, Phase IV (KMG-IV): sequencing the most valuable type-strain genomes for metagenomic binning, comparative biology and taxonomic classification.</title>
        <authorList>
            <person name="Goeker M."/>
        </authorList>
    </citation>
    <scope>NUCLEOTIDE SEQUENCE [LARGE SCALE GENOMIC DNA]</scope>
    <source>
        <strain evidence="1 2">DSM 105096</strain>
    </source>
</reference>
<dbReference type="RefSeq" id="WP_168036818.1">
    <property type="nucleotide sequence ID" value="NZ_JAATJH010000002.1"/>
</dbReference>
<accession>A0ABX0X9V2</accession>
<proteinExistence type="predicted"/>
<name>A0ABX0X9V2_9BACT</name>
<dbReference type="EMBL" id="JAATJH010000002">
    <property type="protein sequence ID" value="NJC26056.1"/>
    <property type="molecule type" value="Genomic_DNA"/>
</dbReference>
<evidence type="ECO:0000313" key="2">
    <source>
        <dbReference type="Proteomes" id="UP000770785"/>
    </source>
</evidence>
<organism evidence="1 2">
    <name type="scientific">Neolewinella antarctica</name>
    <dbReference type="NCBI Taxonomy" id="442734"/>
    <lineage>
        <taxon>Bacteria</taxon>
        <taxon>Pseudomonadati</taxon>
        <taxon>Bacteroidota</taxon>
        <taxon>Saprospiria</taxon>
        <taxon>Saprospirales</taxon>
        <taxon>Lewinellaceae</taxon>
        <taxon>Neolewinella</taxon>
    </lineage>
</organism>
<protein>
    <submittedName>
        <fullName evidence="1">Uncharacterized protein</fullName>
    </submittedName>
</protein>
<gene>
    <name evidence="1" type="ORF">GGR27_001555</name>
</gene>
<keyword evidence="2" id="KW-1185">Reference proteome</keyword>
<evidence type="ECO:0000313" key="1">
    <source>
        <dbReference type="EMBL" id="NJC26056.1"/>
    </source>
</evidence>